<dbReference type="Gene3D" id="3.40.50.300">
    <property type="entry name" value="P-loop containing nucleotide triphosphate hydrolases"/>
    <property type="match status" value="1"/>
</dbReference>
<proteinExistence type="predicted"/>
<evidence type="ECO:0000313" key="1">
    <source>
        <dbReference type="EMBL" id="KUF15863.1"/>
    </source>
</evidence>
<accession>A0A0W7WZ81</accession>
<reference evidence="1 2" key="1">
    <citation type="submission" date="2015-12" db="EMBL/GenBank/DDBJ databases">
        <title>Draft genome sequence of Streptomyces silvensis ATCC 53525, a producer of novel hormone antagonists.</title>
        <authorList>
            <person name="Johnston C.W."/>
            <person name="Li Y."/>
            <person name="Magarvey N.A."/>
        </authorList>
    </citation>
    <scope>NUCLEOTIDE SEQUENCE [LARGE SCALE GENOMIC DNA]</scope>
    <source>
        <strain evidence="1 2">ATCC 53525</strain>
    </source>
</reference>
<evidence type="ECO:0000313" key="2">
    <source>
        <dbReference type="Proteomes" id="UP000054804"/>
    </source>
</evidence>
<dbReference type="RefSeq" id="WP_058850095.1">
    <property type="nucleotide sequence ID" value="NZ_LOCL01000042.1"/>
</dbReference>
<dbReference type="SUPFAM" id="SSF52540">
    <property type="entry name" value="P-loop containing nucleoside triphosphate hydrolases"/>
    <property type="match status" value="1"/>
</dbReference>
<name>A0A0W7WZ81_9ACTN</name>
<dbReference type="AlphaFoldDB" id="A0A0W7WZ81"/>
<dbReference type="InterPro" id="IPR027417">
    <property type="entry name" value="P-loop_NTPase"/>
</dbReference>
<sequence length="305" mass="32643">MSQSQGLTVAFLGIDGIGKSTLCRAFEERVRGSGQEVVTVTWRSALEETAGPWPAVPLQQLWLESFRTLYGAGLRDGEPLDIPRGYDDWRDNDWERHLAAEPVMGNKASGALAAAFVEIAGNVLLASEVTRKALARGAIVVQESYPIKHVLKELAVAERLAAEGGTGEDGEGGDPAAAAVGELTRTLRGLLDLVFGSSLLRPDVGILVDGPSSYAYRWRTAQNGAVGALEDYGPAGERSEESFSRMQDETAKLFREYADSWGWIVHQVDDGGVEANTARGLAALCAHPELARRLGGPERPGDVTA</sequence>
<dbReference type="EMBL" id="LOCL01000042">
    <property type="protein sequence ID" value="KUF15863.1"/>
    <property type="molecule type" value="Genomic_DNA"/>
</dbReference>
<dbReference type="OrthoDB" id="4144703at2"/>
<keyword evidence="2" id="KW-1185">Reference proteome</keyword>
<protein>
    <recommendedName>
        <fullName evidence="3">Thymidylate kinase</fullName>
    </recommendedName>
</protein>
<dbReference type="STRING" id="1765722.AT728_14255"/>
<evidence type="ECO:0008006" key="3">
    <source>
        <dbReference type="Google" id="ProtNLM"/>
    </source>
</evidence>
<dbReference type="Proteomes" id="UP000054804">
    <property type="component" value="Unassembled WGS sequence"/>
</dbReference>
<gene>
    <name evidence="1" type="ORF">AT728_14255</name>
</gene>
<organism evidence="1 2">
    <name type="scientific">Streptomyces silvensis</name>
    <dbReference type="NCBI Taxonomy" id="1765722"/>
    <lineage>
        <taxon>Bacteria</taxon>
        <taxon>Bacillati</taxon>
        <taxon>Actinomycetota</taxon>
        <taxon>Actinomycetes</taxon>
        <taxon>Kitasatosporales</taxon>
        <taxon>Streptomycetaceae</taxon>
        <taxon>Streptomyces</taxon>
    </lineage>
</organism>
<comment type="caution">
    <text evidence="1">The sequence shown here is derived from an EMBL/GenBank/DDBJ whole genome shotgun (WGS) entry which is preliminary data.</text>
</comment>